<dbReference type="PANTHER" id="PTHR23150:SF19">
    <property type="entry name" value="FORMYLGLYCINE-GENERATING ENZYME"/>
    <property type="match status" value="1"/>
</dbReference>
<dbReference type="InterPro" id="IPR042095">
    <property type="entry name" value="SUMF_sf"/>
</dbReference>
<dbReference type="InterPro" id="IPR051043">
    <property type="entry name" value="Sulfatase_Mod_Factor_Kinase"/>
</dbReference>
<dbReference type="Gene3D" id="3.90.1580.10">
    <property type="entry name" value="paralog of FGE (formylglycine-generating enzyme)"/>
    <property type="match status" value="1"/>
</dbReference>
<evidence type="ECO:0000313" key="2">
    <source>
        <dbReference type="EMBL" id="KAB7739541.1"/>
    </source>
</evidence>
<gene>
    <name evidence="2" type="ORF">F2P47_12090</name>
</gene>
<protein>
    <submittedName>
        <fullName evidence="2">SUMF1/EgtB/PvdO family nonheme iron enzyme</fullName>
    </submittedName>
</protein>
<feature type="domain" description="Sulfatase-modifying factor enzyme-like" evidence="1">
    <location>
        <begin position="1"/>
        <end position="265"/>
    </location>
</feature>
<dbReference type="AlphaFoldDB" id="A0A6N6VJU4"/>
<keyword evidence="3" id="KW-1185">Reference proteome</keyword>
<organism evidence="2 3">
    <name type="scientific">Parvibaculum sedimenti</name>
    <dbReference type="NCBI Taxonomy" id="2608632"/>
    <lineage>
        <taxon>Bacteria</taxon>
        <taxon>Pseudomonadati</taxon>
        <taxon>Pseudomonadota</taxon>
        <taxon>Alphaproteobacteria</taxon>
        <taxon>Hyphomicrobiales</taxon>
        <taxon>Parvibaculaceae</taxon>
        <taxon>Parvibaculum</taxon>
    </lineage>
</organism>
<sequence length="271" mass="30153">MVWVPGGRLHMGDTVYPEEGPIHDVEVKGFWIDRHEVTNADFATFVAATGYVTLAERPVDRTKHDDLPSYMMKPGAVVFVMPNKVDGTGDISQWWQYIPGANWRHPGGPDTGIDGREQYPVVAVTMEDIEAYARWKGRAIPNEAQWEWAARGGSGHPLDEHEQPKEANSWQGIFPVLNTAEDGFVGLAPVGCYKPNGFGLYDMIGNVWEWTSDIYSDDNKDMAPRHVIKGGSYLCAPNYCMRYRAGARQGQEADLATSHLGFRTILEAPAP</sequence>
<evidence type="ECO:0000259" key="1">
    <source>
        <dbReference type="Pfam" id="PF03781"/>
    </source>
</evidence>
<dbReference type="Proteomes" id="UP000468901">
    <property type="component" value="Unassembled WGS sequence"/>
</dbReference>
<reference evidence="2 3" key="1">
    <citation type="submission" date="2019-09" db="EMBL/GenBank/DDBJ databases">
        <title>Parvibaculum sedimenti sp. nov., isolated from sediment.</title>
        <authorList>
            <person name="Wang Y."/>
        </authorList>
    </citation>
    <scope>NUCLEOTIDE SEQUENCE [LARGE SCALE GENOMIC DNA]</scope>
    <source>
        <strain evidence="2 3">HXT-9</strain>
    </source>
</reference>
<dbReference type="InterPro" id="IPR005532">
    <property type="entry name" value="SUMF_dom"/>
</dbReference>
<comment type="caution">
    <text evidence="2">The sequence shown here is derived from an EMBL/GenBank/DDBJ whole genome shotgun (WGS) entry which is preliminary data.</text>
</comment>
<proteinExistence type="predicted"/>
<dbReference type="PANTHER" id="PTHR23150">
    <property type="entry name" value="SULFATASE MODIFYING FACTOR 1, 2"/>
    <property type="match status" value="1"/>
</dbReference>
<dbReference type="InterPro" id="IPR016187">
    <property type="entry name" value="CTDL_fold"/>
</dbReference>
<dbReference type="SUPFAM" id="SSF56436">
    <property type="entry name" value="C-type lectin-like"/>
    <property type="match status" value="1"/>
</dbReference>
<name>A0A6N6VJU4_9HYPH</name>
<evidence type="ECO:0000313" key="3">
    <source>
        <dbReference type="Proteomes" id="UP000468901"/>
    </source>
</evidence>
<dbReference type="EMBL" id="WESC01000010">
    <property type="protein sequence ID" value="KAB7739541.1"/>
    <property type="molecule type" value="Genomic_DNA"/>
</dbReference>
<dbReference type="GO" id="GO:0120147">
    <property type="term" value="F:formylglycine-generating oxidase activity"/>
    <property type="evidence" value="ECO:0007669"/>
    <property type="project" value="TreeGrafter"/>
</dbReference>
<accession>A0A6N6VJU4</accession>
<dbReference type="Pfam" id="PF03781">
    <property type="entry name" value="FGE-sulfatase"/>
    <property type="match status" value="1"/>
</dbReference>